<accession>A0ABT1HPT6</accession>
<evidence type="ECO:0000256" key="1">
    <source>
        <dbReference type="ARBA" id="ARBA00006817"/>
    </source>
</evidence>
<dbReference type="EMBL" id="JAMTCP010000004">
    <property type="protein sequence ID" value="MCP2257526.1"/>
    <property type="molecule type" value="Genomic_DNA"/>
</dbReference>
<keyword evidence="4" id="KW-1185">Reference proteome</keyword>
<dbReference type="RefSeq" id="WP_253668477.1">
    <property type="nucleotide sequence ID" value="NZ_JAMTCP010000004.1"/>
</dbReference>
<name>A0ABT1HPT6_STRSD</name>
<evidence type="ECO:0000313" key="3">
    <source>
        <dbReference type="EMBL" id="MCP2257526.1"/>
    </source>
</evidence>
<protein>
    <submittedName>
        <fullName evidence="3">Conserved protein YndB, AHSA1/START domain</fullName>
    </submittedName>
</protein>
<gene>
    <name evidence="3" type="ORF">LX15_001211</name>
</gene>
<dbReference type="InterPro" id="IPR023393">
    <property type="entry name" value="START-like_dom_sf"/>
</dbReference>
<dbReference type="Pfam" id="PF08327">
    <property type="entry name" value="AHSA1"/>
    <property type="match status" value="1"/>
</dbReference>
<dbReference type="Gene3D" id="3.30.530.20">
    <property type="match status" value="2"/>
</dbReference>
<dbReference type="Proteomes" id="UP001205311">
    <property type="component" value="Unassembled WGS sequence"/>
</dbReference>
<feature type="domain" description="Activator of Hsp90 ATPase homologue 1/2-like C-terminal" evidence="2">
    <location>
        <begin position="158"/>
        <end position="264"/>
    </location>
</feature>
<proteinExistence type="inferred from homology"/>
<evidence type="ECO:0000313" key="4">
    <source>
        <dbReference type="Proteomes" id="UP001205311"/>
    </source>
</evidence>
<reference evidence="3 4" key="1">
    <citation type="submission" date="2022-06" db="EMBL/GenBank/DDBJ databases">
        <title>Genomic Encyclopedia of Archaeal and Bacterial Type Strains, Phase II (KMG-II): from individual species to whole genera.</title>
        <authorList>
            <person name="Goeker M."/>
        </authorList>
    </citation>
    <scope>NUCLEOTIDE SEQUENCE [LARGE SCALE GENOMIC DNA]</scope>
    <source>
        <strain evidence="3 4">DSM 40477</strain>
    </source>
</reference>
<comment type="caution">
    <text evidence="3">The sequence shown here is derived from an EMBL/GenBank/DDBJ whole genome shotgun (WGS) entry which is preliminary data.</text>
</comment>
<dbReference type="SUPFAM" id="SSF55961">
    <property type="entry name" value="Bet v1-like"/>
    <property type="match status" value="2"/>
</dbReference>
<dbReference type="CDD" id="cd07814">
    <property type="entry name" value="SRPBCC_CalC_Aha1-like"/>
    <property type="match status" value="1"/>
</dbReference>
<comment type="similarity">
    <text evidence="1">Belongs to the AHA1 family.</text>
</comment>
<organism evidence="3 4">
    <name type="scientific">Streptoalloteichus tenebrarius (strain ATCC 17920 / DSM 40477 / JCM 4838 / CBS 697.72 / NBRC 16177 / NCIMB 11028 / NRRL B-12390 / A12253. 1 / ISP 5477)</name>
    <name type="common">Streptomyces tenebrarius</name>
    <dbReference type="NCBI Taxonomy" id="1933"/>
    <lineage>
        <taxon>Bacteria</taxon>
        <taxon>Bacillati</taxon>
        <taxon>Actinomycetota</taxon>
        <taxon>Actinomycetes</taxon>
        <taxon>Pseudonocardiales</taxon>
        <taxon>Pseudonocardiaceae</taxon>
        <taxon>Streptoalloteichus</taxon>
    </lineage>
</organism>
<dbReference type="InterPro" id="IPR013538">
    <property type="entry name" value="ASHA1/2-like_C"/>
</dbReference>
<evidence type="ECO:0000259" key="2">
    <source>
        <dbReference type="Pfam" id="PF08327"/>
    </source>
</evidence>
<sequence>MSEQLVYRVGLGAPVPVVHHALTEAAALRVWLAEHAEVDLPERYAFWGRSTPAGRQPRQRPLHVDDTSLSFAWPLDDEEITVNVVLAEESADTTILSLSWSPVPPWPELVAETSTRAVLLTYWALSLANLSDHLDGRPLTPRCDFTSPRMREEFLIGAPARAVYDSMVDPATFRRWFGANVEIEPRVGGRWAMGGLDRDDSPATIIAMEPGRGMTLAWRDGLVAAWTVEDVGGGARLTFEQRDFDERRPPYGAWMGWLSGLAELRRFHEVPNWRPIVRDLTVPGMPEGLITND</sequence>